<dbReference type="CDD" id="cd06577">
    <property type="entry name" value="PASTA_pknB"/>
    <property type="match status" value="1"/>
</dbReference>
<organism evidence="3 4">
    <name type="scientific">Nonomuraea dietziae</name>
    <dbReference type="NCBI Taxonomy" id="65515"/>
    <lineage>
        <taxon>Bacteria</taxon>
        <taxon>Bacillati</taxon>
        <taxon>Actinomycetota</taxon>
        <taxon>Actinomycetes</taxon>
        <taxon>Streptosporangiales</taxon>
        <taxon>Streptosporangiaceae</taxon>
        <taxon>Nonomuraea</taxon>
    </lineage>
</organism>
<reference evidence="3 4" key="1">
    <citation type="submission" date="2020-08" db="EMBL/GenBank/DDBJ databases">
        <title>Sequencing the genomes of 1000 actinobacteria strains.</title>
        <authorList>
            <person name="Klenk H.-P."/>
        </authorList>
    </citation>
    <scope>NUCLEOTIDE SEQUENCE [LARGE SCALE GENOMIC DNA]</scope>
    <source>
        <strain evidence="3 4">DSM 44320</strain>
    </source>
</reference>
<dbReference type="Proteomes" id="UP000579945">
    <property type="component" value="Unassembled WGS sequence"/>
</dbReference>
<feature type="transmembrane region" description="Helical" evidence="1">
    <location>
        <begin position="39"/>
        <end position="59"/>
    </location>
</feature>
<dbReference type="RefSeq" id="WP_183650950.1">
    <property type="nucleotide sequence ID" value="NZ_BAAAXX010000088.1"/>
</dbReference>
<protein>
    <recommendedName>
        <fullName evidence="2">PASTA domain-containing protein</fullName>
    </recommendedName>
</protein>
<dbReference type="PROSITE" id="PS51178">
    <property type="entry name" value="PASTA"/>
    <property type="match status" value="1"/>
</dbReference>
<name>A0A7W5V1J4_9ACTN</name>
<accession>A0A7W5V1J4</accession>
<evidence type="ECO:0000313" key="4">
    <source>
        <dbReference type="Proteomes" id="UP000579945"/>
    </source>
</evidence>
<dbReference type="Gene3D" id="3.30.10.20">
    <property type="match status" value="1"/>
</dbReference>
<keyword evidence="1" id="KW-0472">Membrane</keyword>
<dbReference type="Pfam" id="PF03793">
    <property type="entry name" value="PASTA"/>
    <property type="match status" value="1"/>
</dbReference>
<dbReference type="SUPFAM" id="SSF54184">
    <property type="entry name" value="Penicillin-binding protein 2x (pbp-2x), c-terminal domain"/>
    <property type="match status" value="1"/>
</dbReference>
<comment type="caution">
    <text evidence="3">The sequence shown here is derived from an EMBL/GenBank/DDBJ whole genome shotgun (WGS) entry which is preliminary data.</text>
</comment>
<dbReference type="InterPro" id="IPR005543">
    <property type="entry name" value="PASTA_dom"/>
</dbReference>
<keyword evidence="1" id="KW-0812">Transmembrane</keyword>
<dbReference type="SMART" id="SM00740">
    <property type="entry name" value="PASTA"/>
    <property type="match status" value="1"/>
</dbReference>
<sequence>MKVEEGLAEAMAARVADVQAPSTMGGSVRRRHRRHVIRFRVAGAALVTAALAAGGPVVLSMSSGSSDAAQAPTTAKIVTEVTVPDLTDMTLAEAQAALRAVGLVGEKLTGHEHVFDQEPKPGTEVSTSSTVKLYLVEERPQTLGDLGDGRTFGGITLGYLPEGLVWSKWSNKWSGKKARGGTSYTTSYDTPDGRPGRYGIQVMVHEGKAGRQVEARLKRDGVELVDLGGRQAYVANVGEGGEVGKPGTQQGREPSTPTIGFKLRDDLAVEVMMSPDRAEKLGVEAVSTELQKIAQGIRPAE</sequence>
<dbReference type="GeneID" id="95390910"/>
<gene>
    <name evidence="3" type="ORF">FHR33_004542</name>
</gene>
<evidence type="ECO:0000313" key="3">
    <source>
        <dbReference type="EMBL" id="MBB3728682.1"/>
    </source>
</evidence>
<keyword evidence="4" id="KW-1185">Reference proteome</keyword>
<dbReference type="AlphaFoldDB" id="A0A7W5V1J4"/>
<feature type="domain" description="PASTA" evidence="2">
    <location>
        <begin position="77"/>
        <end position="137"/>
    </location>
</feature>
<dbReference type="EMBL" id="JACIBV010000001">
    <property type="protein sequence ID" value="MBB3728682.1"/>
    <property type="molecule type" value="Genomic_DNA"/>
</dbReference>
<evidence type="ECO:0000256" key="1">
    <source>
        <dbReference type="SAM" id="Phobius"/>
    </source>
</evidence>
<keyword evidence="1" id="KW-1133">Transmembrane helix</keyword>
<evidence type="ECO:0000259" key="2">
    <source>
        <dbReference type="PROSITE" id="PS51178"/>
    </source>
</evidence>
<proteinExistence type="predicted"/>